<dbReference type="GO" id="GO:0015562">
    <property type="term" value="F:efflux transmembrane transporter activity"/>
    <property type="evidence" value="ECO:0007669"/>
    <property type="project" value="TreeGrafter"/>
</dbReference>
<dbReference type="PANTHER" id="PTHR30469">
    <property type="entry name" value="MULTIDRUG RESISTANCE PROTEIN MDTA"/>
    <property type="match status" value="1"/>
</dbReference>
<name>A0A3B0VV97_9ZZZZ</name>
<reference evidence="1" key="1">
    <citation type="submission" date="2018-06" db="EMBL/GenBank/DDBJ databases">
        <authorList>
            <person name="Zhirakovskaya E."/>
        </authorList>
    </citation>
    <scope>NUCLEOTIDE SEQUENCE</scope>
</reference>
<dbReference type="AlphaFoldDB" id="A0A3B0VV97"/>
<sequence length="232" mass="25571">RLQQAALRLKRANELKQSQYISADDLLGRETDVAVLRADLWRLKVAQKSAKRSAEKTQVKAPFDGIVTARQAQQGQMMLLGLPLLKLVQVSEPQIHAKIPSHLASQLSKADRTFFVSNNKETAVDLIKLTQVIEQQTSMQTARFKPAAEVLVGQTGQLVWYLKDQLLSADLVVKRQGQLGVFIANNGQAKFMPLPAAQEGRPVAINDSQTWSGPVIIGGRERLQDGQAISVK</sequence>
<gene>
    <name evidence="1" type="ORF">MNBD_GAMMA02-984</name>
</gene>
<accession>A0A3B0VV97</accession>
<dbReference type="GO" id="GO:1990281">
    <property type="term" value="C:efflux pump complex"/>
    <property type="evidence" value="ECO:0007669"/>
    <property type="project" value="TreeGrafter"/>
</dbReference>
<organism evidence="1">
    <name type="scientific">hydrothermal vent metagenome</name>
    <dbReference type="NCBI Taxonomy" id="652676"/>
    <lineage>
        <taxon>unclassified sequences</taxon>
        <taxon>metagenomes</taxon>
        <taxon>ecological metagenomes</taxon>
    </lineage>
</organism>
<protein>
    <recommendedName>
        <fullName evidence="2">RND efflux pump membrane fusion protein barrel-sandwich domain-containing protein</fullName>
    </recommendedName>
</protein>
<dbReference type="EMBL" id="UOFA01000071">
    <property type="protein sequence ID" value="VAW44073.1"/>
    <property type="molecule type" value="Genomic_DNA"/>
</dbReference>
<evidence type="ECO:0008006" key="2">
    <source>
        <dbReference type="Google" id="ProtNLM"/>
    </source>
</evidence>
<dbReference type="Gene3D" id="2.40.50.100">
    <property type="match status" value="1"/>
</dbReference>
<feature type="non-terminal residue" evidence="1">
    <location>
        <position position="1"/>
    </location>
</feature>
<proteinExistence type="predicted"/>
<dbReference type="PANTHER" id="PTHR30469:SF11">
    <property type="entry name" value="BLL4320 PROTEIN"/>
    <property type="match status" value="1"/>
</dbReference>
<dbReference type="Gene3D" id="1.10.287.470">
    <property type="entry name" value="Helix hairpin bin"/>
    <property type="match status" value="1"/>
</dbReference>
<dbReference type="Gene3D" id="2.40.30.170">
    <property type="match status" value="1"/>
</dbReference>
<dbReference type="SUPFAM" id="SSF111369">
    <property type="entry name" value="HlyD-like secretion proteins"/>
    <property type="match status" value="1"/>
</dbReference>
<evidence type="ECO:0000313" key="1">
    <source>
        <dbReference type="EMBL" id="VAW44073.1"/>
    </source>
</evidence>